<dbReference type="InterPro" id="IPR002081">
    <property type="entry name" value="Cryptochrome/DNA_photolyase_1"/>
</dbReference>
<accession>A0AAW1T754</accession>
<dbReference type="GO" id="GO:0000719">
    <property type="term" value="P:photoreactive repair"/>
    <property type="evidence" value="ECO:0007669"/>
    <property type="project" value="TreeGrafter"/>
</dbReference>
<dbReference type="SUPFAM" id="SSF52425">
    <property type="entry name" value="Cryptochrome/photolyase, N-terminal domain"/>
    <property type="match status" value="1"/>
</dbReference>
<evidence type="ECO:0000256" key="1">
    <source>
        <dbReference type="ARBA" id="ARBA00005862"/>
    </source>
</evidence>
<dbReference type="AlphaFoldDB" id="A0AAW1T754"/>
<comment type="caution">
    <text evidence="4">The sequence shown here is derived from an EMBL/GenBank/DDBJ whole genome shotgun (WGS) entry which is preliminary data.</text>
</comment>
<sequence length="390" mass="41624">MANQGLSVSARCKSNFTGPSARTVPAFKIPRSPVKICSAKSARSQARSNGMSHRHSVVPARSWAKFAPRPRAGGGKRTCVVWFRNDLRLQDHEALCKANQEALTVLPVICFDPRHYGKAEGAQDGTSKPASIGNAQAQFQLQATADLRRGLRNLGSDLIIRIGRPEQVLSELVKKVGAAAVYCQSAVTAAETLHCPDKLPFQITNMPTSFGAFSRQIQGVKVPEASKGPGRMRARPAGAAGIDPGKVPTPQQLGLATPRSSLFYGGEAEAVKQAEKVAASVAAAAAAGRGCSLQAALQKACCPRSDMSPWLSAGCISSRRLLSILLSRLQDTDSREQVKRDLLYRDFYTFLAHRKALQTSQQGAPDATSLPAKTGGLPSMPQQQPQLAFA</sequence>
<dbReference type="PANTHER" id="PTHR11455">
    <property type="entry name" value="CRYPTOCHROME"/>
    <property type="match status" value="1"/>
</dbReference>
<evidence type="ECO:0000259" key="3">
    <source>
        <dbReference type="PROSITE" id="PS51645"/>
    </source>
</evidence>
<dbReference type="Gene3D" id="3.40.50.620">
    <property type="entry name" value="HUPs"/>
    <property type="match status" value="1"/>
</dbReference>
<reference evidence="4 5" key="1">
    <citation type="journal article" date="2024" name="Nat. Commun.">
        <title>Phylogenomics reveals the evolutionary origins of lichenization in chlorophyte algae.</title>
        <authorList>
            <person name="Puginier C."/>
            <person name="Libourel C."/>
            <person name="Otte J."/>
            <person name="Skaloud P."/>
            <person name="Haon M."/>
            <person name="Grisel S."/>
            <person name="Petersen M."/>
            <person name="Berrin J.G."/>
            <person name="Delaux P.M."/>
            <person name="Dal Grande F."/>
            <person name="Keller J."/>
        </authorList>
    </citation>
    <scope>NUCLEOTIDE SEQUENCE [LARGE SCALE GENOMIC DNA]</scope>
    <source>
        <strain evidence="4 5">SAG 2523</strain>
    </source>
</reference>
<dbReference type="SUPFAM" id="SSF48173">
    <property type="entry name" value="Cryptochrome/photolyase FAD-binding domain"/>
    <property type="match status" value="1"/>
</dbReference>
<evidence type="ECO:0000256" key="2">
    <source>
        <dbReference type="SAM" id="MobiDB-lite"/>
    </source>
</evidence>
<dbReference type="Proteomes" id="UP001485043">
    <property type="component" value="Unassembled WGS sequence"/>
</dbReference>
<dbReference type="Gene3D" id="1.25.40.80">
    <property type="match status" value="1"/>
</dbReference>
<dbReference type="GO" id="GO:0003904">
    <property type="term" value="F:deoxyribodipyrimidine photo-lyase activity"/>
    <property type="evidence" value="ECO:0007669"/>
    <property type="project" value="TreeGrafter"/>
</dbReference>
<feature type="domain" description="Photolyase/cryptochrome alpha/beta" evidence="3">
    <location>
        <begin position="77"/>
        <end position="230"/>
    </location>
</feature>
<dbReference type="InterPro" id="IPR014729">
    <property type="entry name" value="Rossmann-like_a/b/a_fold"/>
</dbReference>
<dbReference type="InterPro" id="IPR006050">
    <property type="entry name" value="DNA_photolyase_N"/>
</dbReference>
<gene>
    <name evidence="4" type="ORF">WJX84_002250</name>
</gene>
<evidence type="ECO:0000313" key="4">
    <source>
        <dbReference type="EMBL" id="KAK9865571.1"/>
    </source>
</evidence>
<dbReference type="PANTHER" id="PTHR11455:SF2">
    <property type="entry name" value="BLUE-LIGHT PHOTORECEPTOR PHR2"/>
    <property type="match status" value="1"/>
</dbReference>
<dbReference type="PROSITE" id="PS51645">
    <property type="entry name" value="PHR_CRY_ALPHA_BETA"/>
    <property type="match status" value="1"/>
</dbReference>
<dbReference type="InterPro" id="IPR036134">
    <property type="entry name" value="Crypto/Photolyase_FAD-like_sf"/>
</dbReference>
<feature type="region of interest" description="Disordered" evidence="2">
    <location>
        <begin position="359"/>
        <end position="390"/>
    </location>
</feature>
<dbReference type="Pfam" id="PF00875">
    <property type="entry name" value="DNA_photolyase"/>
    <property type="match status" value="1"/>
</dbReference>
<feature type="region of interest" description="Disordered" evidence="2">
    <location>
        <begin position="224"/>
        <end position="248"/>
    </location>
</feature>
<dbReference type="EMBL" id="JALJOV010000236">
    <property type="protein sequence ID" value="KAK9865571.1"/>
    <property type="molecule type" value="Genomic_DNA"/>
</dbReference>
<keyword evidence="5" id="KW-1185">Reference proteome</keyword>
<proteinExistence type="inferred from homology"/>
<evidence type="ECO:0000313" key="5">
    <source>
        <dbReference type="Proteomes" id="UP001485043"/>
    </source>
</evidence>
<protein>
    <recommendedName>
        <fullName evidence="3">Photolyase/cryptochrome alpha/beta domain-containing protein</fullName>
    </recommendedName>
</protein>
<feature type="compositionally biased region" description="Low complexity" evidence="2">
    <location>
        <begin position="228"/>
        <end position="241"/>
    </location>
</feature>
<dbReference type="GO" id="GO:0071949">
    <property type="term" value="F:FAD binding"/>
    <property type="evidence" value="ECO:0007669"/>
    <property type="project" value="TreeGrafter"/>
</dbReference>
<organism evidence="4 5">
    <name type="scientific">Apatococcus fuscideae</name>
    <dbReference type="NCBI Taxonomy" id="2026836"/>
    <lineage>
        <taxon>Eukaryota</taxon>
        <taxon>Viridiplantae</taxon>
        <taxon>Chlorophyta</taxon>
        <taxon>core chlorophytes</taxon>
        <taxon>Trebouxiophyceae</taxon>
        <taxon>Chlorellales</taxon>
        <taxon>Chlorellaceae</taxon>
        <taxon>Apatococcus</taxon>
    </lineage>
</organism>
<feature type="compositionally biased region" description="Polar residues" evidence="2">
    <location>
        <begin position="380"/>
        <end position="390"/>
    </location>
</feature>
<name>A0AAW1T754_9CHLO</name>
<dbReference type="InterPro" id="IPR036155">
    <property type="entry name" value="Crypto/Photolyase_N_sf"/>
</dbReference>
<comment type="similarity">
    <text evidence="1">Belongs to the DNA photolyase class-1 family.</text>
</comment>
<dbReference type="GO" id="GO:0003677">
    <property type="term" value="F:DNA binding"/>
    <property type="evidence" value="ECO:0007669"/>
    <property type="project" value="TreeGrafter"/>
</dbReference>